<proteinExistence type="predicted"/>
<dbReference type="AlphaFoldDB" id="A0A1W0WIL7"/>
<dbReference type="Gene3D" id="3.30.70.1240">
    <property type="entry name" value="DOPA-like domains"/>
    <property type="match status" value="1"/>
</dbReference>
<evidence type="ECO:0008006" key="3">
    <source>
        <dbReference type="Google" id="ProtNLM"/>
    </source>
</evidence>
<accession>A0A1W0WIL7</accession>
<dbReference type="Pfam" id="PF08883">
    <property type="entry name" value="DOPA_dioxygen"/>
    <property type="match status" value="1"/>
</dbReference>
<dbReference type="OrthoDB" id="9970095at2759"/>
<name>A0A1W0WIL7_HYPEX</name>
<dbReference type="Proteomes" id="UP000192578">
    <property type="component" value="Unassembled WGS sequence"/>
</dbReference>
<organism evidence="1 2">
    <name type="scientific">Hypsibius exemplaris</name>
    <name type="common">Freshwater tardigrade</name>
    <dbReference type="NCBI Taxonomy" id="2072580"/>
    <lineage>
        <taxon>Eukaryota</taxon>
        <taxon>Metazoa</taxon>
        <taxon>Ecdysozoa</taxon>
        <taxon>Tardigrada</taxon>
        <taxon>Eutardigrada</taxon>
        <taxon>Parachela</taxon>
        <taxon>Hypsibioidea</taxon>
        <taxon>Hypsibiidae</taxon>
        <taxon>Hypsibius</taxon>
    </lineage>
</organism>
<reference evidence="2" key="1">
    <citation type="submission" date="2017-01" db="EMBL/GenBank/DDBJ databases">
        <title>Comparative genomics of anhydrobiosis in the tardigrade Hypsibius dujardini.</title>
        <authorList>
            <person name="Yoshida Y."/>
            <person name="Koutsovoulos G."/>
            <person name="Laetsch D."/>
            <person name="Stevens L."/>
            <person name="Kumar S."/>
            <person name="Horikawa D."/>
            <person name="Ishino K."/>
            <person name="Komine S."/>
            <person name="Tomita M."/>
            <person name="Blaxter M."/>
            <person name="Arakawa K."/>
        </authorList>
    </citation>
    <scope>NUCLEOTIDE SEQUENCE [LARGE SCALE GENOMIC DNA]</scope>
    <source>
        <strain evidence="2">Z151</strain>
    </source>
</reference>
<dbReference type="SUPFAM" id="SSF143410">
    <property type="entry name" value="DOPA-like"/>
    <property type="match status" value="1"/>
</dbReference>
<protein>
    <recommendedName>
        <fullName evidence="3">DOPA 4,5-dioxygenase</fullName>
    </recommendedName>
</protein>
<dbReference type="EMBL" id="MTYJ01000096">
    <property type="protein sequence ID" value="OQV14963.1"/>
    <property type="molecule type" value="Genomic_DNA"/>
</dbReference>
<keyword evidence="2" id="KW-1185">Reference proteome</keyword>
<dbReference type="InterPro" id="IPR023389">
    <property type="entry name" value="DOPA-like_sf"/>
</dbReference>
<evidence type="ECO:0000313" key="2">
    <source>
        <dbReference type="Proteomes" id="UP000192578"/>
    </source>
</evidence>
<dbReference type="InterPro" id="IPR014980">
    <property type="entry name" value="DOPA_dioxygen"/>
</dbReference>
<dbReference type="PANTHER" id="PTHR36423">
    <property type="entry name" value="AFR070WP"/>
    <property type="match status" value="1"/>
</dbReference>
<evidence type="ECO:0000313" key="1">
    <source>
        <dbReference type="EMBL" id="OQV14963.1"/>
    </source>
</evidence>
<comment type="caution">
    <text evidence="1">The sequence shown here is derived from an EMBL/GenBank/DDBJ whole genome shotgun (WGS) entry which is preliminary data.</text>
</comment>
<gene>
    <name evidence="1" type="ORF">BV898_10867</name>
</gene>
<dbReference type="PANTHER" id="PTHR36423:SF2">
    <property type="entry name" value="AFR070WP"/>
    <property type="match status" value="1"/>
</dbReference>
<dbReference type="PIRSF" id="PIRSF028139">
    <property type="entry name" value="DOPA-diox_rel_Mll2280"/>
    <property type="match status" value="1"/>
</dbReference>
<sequence>MTTSTPKWHLPQATSDTQFSAEHLLGLHAHVYFEAATEAVAEALREKTIAKYAGRDVEVYGMIRTPAGPHPVGMFKIEFSREMFADVVLWLERERGDLSVLVHVLSGDEYYDHTQGALWLGPQQSLRLSFLKKRSE</sequence>